<dbReference type="SUPFAM" id="SSF48726">
    <property type="entry name" value="Immunoglobulin"/>
    <property type="match status" value="1"/>
</dbReference>
<sequence length="198" mass="22497">MCFSSSALHAIYFLVVCPDSAPADVQLFSKGDEVTLRCNHNHGDKMWVLWFRKKDQVEGPVYVPYPLDSTDALMQDKGFGGRVKMSFPDKSLIISNVSLEDRGEYWCAAVNMTSKLLCESATKTLLVHRDPFGIYSTFYLVWSLVLSGALLVLCAAVVTVILKTRRGQQLSIIWTKLGERQRDREKDRWRVGDSRRQS</sequence>
<proteinExistence type="predicted"/>
<feature type="chain" id="PRO_5025357652" description="Ig-like domain-containing protein" evidence="2">
    <location>
        <begin position="24"/>
        <end position="198"/>
    </location>
</feature>
<keyword evidence="2" id="KW-0732">Signal</keyword>
<evidence type="ECO:0000313" key="4">
    <source>
        <dbReference type="Ensembl" id="ENSMMDP00005021417.1"/>
    </source>
</evidence>
<dbReference type="InterPro" id="IPR036179">
    <property type="entry name" value="Ig-like_dom_sf"/>
</dbReference>
<dbReference type="AlphaFoldDB" id="A0A667Y1D5"/>
<evidence type="ECO:0000259" key="3">
    <source>
        <dbReference type="PROSITE" id="PS50835"/>
    </source>
</evidence>
<dbReference type="GeneTree" id="ENSGT00990000204560"/>
<dbReference type="Proteomes" id="UP000472263">
    <property type="component" value="Chromosome 13"/>
</dbReference>
<keyword evidence="1" id="KW-1133">Transmembrane helix</keyword>
<feature type="transmembrane region" description="Helical" evidence="1">
    <location>
        <begin position="139"/>
        <end position="162"/>
    </location>
</feature>
<dbReference type="InterPro" id="IPR013783">
    <property type="entry name" value="Ig-like_fold"/>
</dbReference>
<dbReference type="InterPro" id="IPR013106">
    <property type="entry name" value="Ig_V-set"/>
</dbReference>
<dbReference type="PROSITE" id="PS50835">
    <property type="entry name" value="IG_LIKE"/>
    <property type="match status" value="1"/>
</dbReference>
<accession>A0A667Y1D5</accession>
<protein>
    <recommendedName>
        <fullName evidence="3">Ig-like domain-containing protein</fullName>
    </recommendedName>
</protein>
<keyword evidence="1" id="KW-0812">Transmembrane</keyword>
<dbReference type="SMART" id="SM00409">
    <property type="entry name" value="IG"/>
    <property type="match status" value="1"/>
</dbReference>
<reference evidence="4" key="1">
    <citation type="submission" date="2019-06" db="EMBL/GenBank/DDBJ databases">
        <authorList>
            <consortium name="Wellcome Sanger Institute Data Sharing"/>
        </authorList>
    </citation>
    <scope>NUCLEOTIDE SEQUENCE [LARGE SCALE GENOMIC DNA]</scope>
</reference>
<evidence type="ECO:0000313" key="5">
    <source>
        <dbReference type="Proteomes" id="UP000472263"/>
    </source>
</evidence>
<name>A0A667Y1D5_9TELE</name>
<dbReference type="Gene3D" id="2.60.40.10">
    <property type="entry name" value="Immunoglobulins"/>
    <property type="match status" value="1"/>
</dbReference>
<dbReference type="InParanoid" id="A0A667Y1D5"/>
<reference evidence="4" key="2">
    <citation type="submission" date="2025-08" db="UniProtKB">
        <authorList>
            <consortium name="Ensembl"/>
        </authorList>
    </citation>
    <scope>IDENTIFICATION</scope>
</reference>
<evidence type="ECO:0000256" key="1">
    <source>
        <dbReference type="SAM" id="Phobius"/>
    </source>
</evidence>
<evidence type="ECO:0000256" key="2">
    <source>
        <dbReference type="SAM" id="SignalP"/>
    </source>
</evidence>
<keyword evidence="1" id="KW-0472">Membrane</keyword>
<dbReference type="SMART" id="SM00406">
    <property type="entry name" value="IGv"/>
    <property type="match status" value="1"/>
</dbReference>
<feature type="domain" description="Ig-like" evidence="3">
    <location>
        <begin position="18"/>
        <end position="124"/>
    </location>
</feature>
<dbReference type="Pfam" id="PF07686">
    <property type="entry name" value="V-set"/>
    <property type="match status" value="1"/>
</dbReference>
<keyword evidence="5" id="KW-1185">Reference proteome</keyword>
<dbReference type="InterPro" id="IPR003599">
    <property type="entry name" value="Ig_sub"/>
</dbReference>
<feature type="signal peptide" evidence="2">
    <location>
        <begin position="1"/>
        <end position="23"/>
    </location>
</feature>
<reference evidence="4" key="3">
    <citation type="submission" date="2025-09" db="UniProtKB">
        <authorList>
            <consortium name="Ensembl"/>
        </authorList>
    </citation>
    <scope>IDENTIFICATION</scope>
</reference>
<dbReference type="Ensembl" id="ENSMMDT00005021903.1">
    <property type="protein sequence ID" value="ENSMMDP00005021417.1"/>
    <property type="gene ID" value="ENSMMDG00005010469.1"/>
</dbReference>
<dbReference type="InterPro" id="IPR007110">
    <property type="entry name" value="Ig-like_dom"/>
</dbReference>
<organism evidence="4 5">
    <name type="scientific">Myripristis murdjan</name>
    <name type="common">pinecone soldierfish</name>
    <dbReference type="NCBI Taxonomy" id="586833"/>
    <lineage>
        <taxon>Eukaryota</taxon>
        <taxon>Metazoa</taxon>
        <taxon>Chordata</taxon>
        <taxon>Craniata</taxon>
        <taxon>Vertebrata</taxon>
        <taxon>Euteleostomi</taxon>
        <taxon>Actinopterygii</taxon>
        <taxon>Neopterygii</taxon>
        <taxon>Teleostei</taxon>
        <taxon>Neoteleostei</taxon>
        <taxon>Acanthomorphata</taxon>
        <taxon>Holocentriformes</taxon>
        <taxon>Holocentridae</taxon>
        <taxon>Myripristis</taxon>
    </lineage>
</organism>